<dbReference type="Proteomes" id="UP000008021">
    <property type="component" value="Chromosome 3"/>
</dbReference>
<dbReference type="InterPro" id="IPR011961">
    <property type="entry name" value="RimM"/>
</dbReference>
<dbReference type="InterPro" id="IPR002676">
    <property type="entry name" value="RimM_N"/>
</dbReference>
<evidence type="ECO:0000313" key="5">
    <source>
        <dbReference type="Proteomes" id="UP000008021"/>
    </source>
</evidence>
<feature type="domain" description="Ribosome maturation factor RimM PRC barrel" evidence="3">
    <location>
        <begin position="249"/>
        <end position="334"/>
    </location>
</feature>
<dbReference type="NCBIfam" id="TIGR02273">
    <property type="entry name" value="16S_RimM"/>
    <property type="match status" value="1"/>
</dbReference>
<dbReference type="Gene3D" id="3.90.550.10">
    <property type="entry name" value="Spore Coat Polysaccharide Biosynthesis Protein SpsA, Chain A"/>
    <property type="match status" value="1"/>
</dbReference>
<dbReference type="HOGENOM" id="CLU_018166_1_0_1"/>
<dbReference type="AlphaFoldDB" id="A0A0E0D6D4"/>
<dbReference type="InterPro" id="IPR056792">
    <property type="entry name" value="PRC_RimM"/>
</dbReference>
<name>A0A0E0D6D4_9ORYZ</name>
<feature type="compositionally biased region" description="Acidic residues" evidence="1">
    <location>
        <begin position="126"/>
        <end position="141"/>
    </location>
</feature>
<dbReference type="InterPro" id="IPR039741">
    <property type="entry name" value="UDP-sugar_pyrophosphorylase"/>
</dbReference>
<dbReference type="GO" id="GO:0006048">
    <property type="term" value="P:UDP-N-acetylglucosamine biosynthetic process"/>
    <property type="evidence" value="ECO:0007669"/>
    <property type="project" value="TreeGrafter"/>
</dbReference>
<dbReference type="eggNOG" id="KOG2388">
    <property type="taxonomic scope" value="Eukaryota"/>
</dbReference>
<keyword evidence="5" id="KW-1185">Reference proteome</keyword>
<organism evidence="4">
    <name type="scientific">Oryza meridionalis</name>
    <dbReference type="NCBI Taxonomy" id="40149"/>
    <lineage>
        <taxon>Eukaryota</taxon>
        <taxon>Viridiplantae</taxon>
        <taxon>Streptophyta</taxon>
        <taxon>Embryophyta</taxon>
        <taxon>Tracheophyta</taxon>
        <taxon>Spermatophyta</taxon>
        <taxon>Magnoliopsida</taxon>
        <taxon>Liliopsida</taxon>
        <taxon>Poales</taxon>
        <taxon>Poaceae</taxon>
        <taxon>BOP clade</taxon>
        <taxon>Oryzoideae</taxon>
        <taxon>Oryzeae</taxon>
        <taxon>Oryzinae</taxon>
        <taxon>Oryza</taxon>
    </lineage>
</organism>
<dbReference type="SUPFAM" id="SSF50346">
    <property type="entry name" value="PRC-barrel domain"/>
    <property type="match status" value="1"/>
</dbReference>
<dbReference type="STRING" id="40149.A0A0E0D6D4"/>
<dbReference type="GO" id="GO:0005840">
    <property type="term" value="C:ribosome"/>
    <property type="evidence" value="ECO:0007669"/>
    <property type="project" value="InterPro"/>
</dbReference>
<dbReference type="SUPFAM" id="SSF53448">
    <property type="entry name" value="Nucleotide-diphospho-sugar transferases"/>
    <property type="match status" value="1"/>
</dbReference>
<dbReference type="Pfam" id="PF24986">
    <property type="entry name" value="PRC_RimM"/>
    <property type="match status" value="1"/>
</dbReference>
<protein>
    <submittedName>
        <fullName evidence="4">Uncharacterized protein</fullName>
    </submittedName>
</protein>
<dbReference type="PANTHER" id="PTHR11952:SF10">
    <property type="entry name" value="16S RRNA PROCESSING PROTEIN RIMM FAMILY"/>
    <property type="match status" value="1"/>
</dbReference>
<feature type="region of interest" description="Disordered" evidence="1">
    <location>
        <begin position="1"/>
        <end position="72"/>
    </location>
</feature>
<dbReference type="FunFam" id="2.30.30.240:FF:000002">
    <property type="entry name" value="Ribosome maturation factor rimM"/>
    <property type="match status" value="1"/>
</dbReference>
<dbReference type="EnsemblPlants" id="OMERI03G30080.1">
    <property type="protein sequence ID" value="OMERI03G30080.1"/>
    <property type="gene ID" value="OMERI03G30080"/>
</dbReference>
<feature type="region of interest" description="Disordered" evidence="1">
    <location>
        <begin position="121"/>
        <end position="141"/>
    </location>
</feature>
<evidence type="ECO:0000313" key="4">
    <source>
        <dbReference type="EnsemblPlants" id="OMERI03G30080.1"/>
    </source>
</evidence>
<evidence type="ECO:0000259" key="2">
    <source>
        <dbReference type="Pfam" id="PF01782"/>
    </source>
</evidence>
<reference evidence="4" key="1">
    <citation type="submission" date="2015-04" db="UniProtKB">
        <authorList>
            <consortium name="EnsemblPlants"/>
        </authorList>
    </citation>
    <scope>IDENTIFICATION</scope>
</reference>
<dbReference type="PANTHER" id="PTHR11952">
    <property type="entry name" value="UDP- GLUCOSE PYROPHOSPHORYLASE"/>
    <property type="match status" value="1"/>
</dbReference>
<proteinExistence type="inferred from homology"/>
<dbReference type="GO" id="GO:0006364">
    <property type="term" value="P:rRNA processing"/>
    <property type="evidence" value="ECO:0007669"/>
    <property type="project" value="InterPro"/>
</dbReference>
<dbReference type="GO" id="GO:0043022">
    <property type="term" value="F:ribosome binding"/>
    <property type="evidence" value="ECO:0007669"/>
    <property type="project" value="InterPro"/>
</dbReference>
<feature type="compositionally biased region" description="Basic and acidic residues" evidence="1">
    <location>
        <begin position="1"/>
        <end position="15"/>
    </location>
</feature>
<feature type="domain" description="RimM N-terminal" evidence="2">
    <location>
        <begin position="148"/>
        <end position="233"/>
    </location>
</feature>
<dbReference type="InterPro" id="IPR029044">
    <property type="entry name" value="Nucleotide-diphossugar_trans"/>
</dbReference>
<dbReference type="SUPFAM" id="SSF50447">
    <property type="entry name" value="Translation proteins"/>
    <property type="match status" value="1"/>
</dbReference>
<sequence>MQNYWARKDSKKDGPMKTLSRAMAHGPWLKPKNPLSSLPYPLARSPLLHSPSAKSQQLPRTPRMAPPASASASASASAPVSLLFLSPSSCRGLLRLPAPHTHLPPRRLALAPARPGAALLSSLSDAQEEEEEEYDDEEEEEEDELVEVGYVSGTHGVRGDVLVSPRTDFPQLRFATPGKRWLRARAAGKQQVKEFELVRGRAHTGKKSWIVTFDGVDSVDEARQIVGSAILVKAGDRPKMEEDEIYSLDLVGMRVIVKDTGKFVGTVGQVFNFGAGDLLQVMVGSTEDTVSQPNSENQDSTPSGEHVWIPFAEDIVPDIDMESREMWITPPKGLLELNARSDKRSKKERRAMEWKEKKRLQRRVIAAKKILSEMDQGHVLEGLLSGDKVQKASLAEQIGSIDFQLFRHAMHSVSRPIGSLSKDVFVKSSSSRKKLMRIPYETLMNHEENANFASELNGGVGILQKSKAATILITNDSDTLDAEFQGLLNSFNKSMKVEETRCSIPFVIVCPAGHVESVQNCLVENDYFGLDTQKVWVLEEMKLPIVSMSSKLNSRKILLKSPWEILQKPAGTGVIFSLLSSNKILDTLNETGVEYVQICSLSNKPNIGHPLLFGAVSSFGADAGLMLRKSSKETEDDFDLILSMNHVNKMCRDVTKLRFSAQQEQHVHVEHVDGQWVDVQPEATNCHRLHAEVTSVLNYCSPDKVCVIEIVQQ</sequence>
<accession>A0A0E0D6D4</accession>
<dbReference type="Gene3D" id="2.30.30.240">
    <property type="entry name" value="PRC-barrel domain"/>
    <property type="match status" value="1"/>
</dbReference>
<dbReference type="InterPro" id="IPR036976">
    <property type="entry name" value="RimM_N_sf"/>
</dbReference>
<dbReference type="InterPro" id="IPR009000">
    <property type="entry name" value="Transl_B-barrel_sf"/>
</dbReference>
<evidence type="ECO:0000259" key="3">
    <source>
        <dbReference type="Pfam" id="PF24986"/>
    </source>
</evidence>
<reference evidence="4" key="2">
    <citation type="submission" date="2018-05" db="EMBL/GenBank/DDBJ databases">
        <title>OmerRS3 (Oryza meridionalis Reference Sequence Version 3).</title>
        <authorList>
            <person name="Zhang J."/>
            <person name="Kudrna D."/>
            <person name="Lee S."/>
            <person name="Talag J."/>
            <person name="Welchert J."/>
            <person name="Wing R.A."/>
        </authorList>
    </citation>
    <scope>NUCLEOTIDE SEQUENCE [LARGE SCALE GENOMIC DNA]</scope>
    <source>
        <strain evidence="4">cv. OR44</strain>
    </source>
</reference>
<dbReference type="GO" id="GO:0003977">
    <property type="term" value="F:UDP-N-acetylglucosamine diphosphorylase activity"/>
    <property type="evidence" value="ECO:0007669"/>
    <property type="project" value="TreeGrafter"/>
</dbReference>
<dbReference type="InterPro" id="IPR011033">
    <property type="entry name" value="PRC_barrel-like_sf"/>
</dbReference>
<dbReference type="Pfam" id="PF01782">
    <property type="entry name" value="RimM"/>
    <property type="match status" value="1"/>
</dbReference>
<dbReference type="Gene3D" id="2.40.30.60">
    <property type="entry name" value="RimM"/>
    <property type="match status" value="1"/>
</dbReference>
<dbReference type="Gramene" id="OMERI03G30080.1">
    <property type="protein sequence ID" value="OMERI03G30080.1"/>
    <property type="gene ID" value="OMERI03G30080"/>
</dbReference>
<dbReference type="HAMAP" id="MF_00014">
    <property type="entry name" value="Ribosome_mat_RimM"/>
    <property type="match status" value="1"/>
</dbReference>
<evidence type="ECO:0000256" key="1">
    <source>
        <dbReference type="SAM" id="MobiDB-lite"/>
    </source>
</evidence>